<organism evidence="1 2">
    <name type="scientific">Nocardioides kribbensis</name>
    <dbReference type="NCBI Taxonomy" id="305517"/>
    <lineage>
        <taxon>Bacteria</taxon>
        <taxon>Bacillati</taxon>
        <taxon>Actinomycetota</taxon>
        <taxon>Actinomycetes</taxon>
        <taxon>Propionibacteriales</taxon>
        <taxon>Nocardioidaceae</taxon>
        <taxon>Nocardioides</taxon>
    </lineage>
</organism>
<reference evidence="1 2" key="1">
    <citation type="submission" date="2024-02" db="EMBL/GenBank/DDBJ databases">
        <title>Full genome sequence of Nocardioides kribbensis.</title>
        <authorList>
            <person name="Poletto B.L."/>
            <person name="Silva G."/>
            <person name="Galante D."/>
            <person name="Campos K.R."/>
            <person name="Santos M.B.N."/>
            <person name="Sacchi C.T."/>
        </authorList>
    </citation>
    <scope>NUCLEOTIDE SEQUENCE [LARGE SCALE GENOMIC DNA]</scope>
    <source>
        <strain evidence="1 2">O4R</strain>
    </source>
</reference>
<keyword evidence="2" id="KW-1185">Reference proteome</keyword>
<name>A0ABV1NXF4_9ACTN</name>
<gene>
    <name evidence="1" type="ORF">V6R90_07900</name>
</gene>
<sequence length="330" mass="33477">MRVTVVGDPVDPAAGVGPAAEHTVEVPAATTLAALLPQVVPAVVPPVAAGGADVVLLLRHGGDWLGMHSATTGTRVLRDPERTVAELDPPRVRLEPWPGVDASLLLEELALGRLPDRAALADRAGNGWRRRWEAEERALGAGGGTARLLDDDVVGALAAVGATVLAHGSGHARVEDAAGSSYVVRCDRQGGAVSRLDADGLELPVAAVATRPSSRAGTGSDARAGAGGPTARRALAATLAALLGTTWREQQGLEPAPPPAPTRDTRVEVARGGGVWGWSWSDAAGRHEGRFAADGAMAAATAAYARLEPADVVAHLTAPAADGGGDPSRP</sequence>
<accession>A0ABV1NXF4</accession>
<dbReference type="RefSeq" id="WP_349804323.1">
    <property type="nucleotide sequence ID" value="NZ_JBEGDP010000006.1"/>
</dbReference>
<protein>
    <submittedName>
        <fullName evidence="1">Uncharacterized protein</fullName>
    </submittedName>
</protein>
<comment type="caution">
    <text evidence="1">The sequence shown here is derived from an EMBL/GenBank/DDBJ whole genome shotgun (WGS) entry which is preliminary data.</text>
</comment>
<dbReference type="EMBL" id="JBEGDP010000006">
    <property type="protein sequence ID" value="MEQ7847200.1"/>
    <property type="molecule type" value="Genomic_DNA"/>
</dbReference>
<evidence type="ECO:0000313" key="2">
    <source>
        <dbReference type="Proteomes" id="UP001482520"/>
    </source>
</evidence>
<evidence type="ECO:0000313" key="1">
    <source>
        <dbReference type="EMBL" id="MEQ7847200.1"/>
    </source>
</evidence>
<dbReference type="Proteomes" id="UP001482520">
    <property type="component" value="Unassembled WGS sequence"/>
</dbReference>
<proteinExistence type="predicted"/>